<dbReference type="InterPro" id="IPR021314">
    <property type="entry name" value="DUF2911"/>
</dbReference>
<evidence type="ECO:0000313" key="3">
    <source>
        <dbReference type="Proteomes" id="UP001168552"/>
    </source>
</evidence>
<organism evidence="2 3">
    <name type="scientific">Shiella aurantiaca</name>
    <dbReference type="NCBI Taxonomy" id="3058365"/>
    <lineage>
        <taxon>Bacteria</taxon>
        <taxon>Pseudomonadati</taxon>
        <taxon>Bacteroidota</taxon>
        <taxon>Cytophagia</taxon>
        <taxon>Cytophagales</taxon>
        <taxon>Shiellaceae</taxon>
        <taxon>Shiella</taxon>
    </lineage>
</organism>
<dbReference type="Proteomes" id="UP001168552">
    <property type="component" value="Unassembled WGS sequence"/>
</dbReference>
<dbReference type="RefSeq" id="WP_320003976.1">
    <property type="nucleotide sequence ID" value="NZ_JAUHJS010000003.1"/>
</dbReference>
<reference evidence="2" key="1">
    <citation type="submission" date="2023-06" db="EMBL/GenBank/DDBJ databases">
        <title>Cytophagales bacterium Strain LB-30, isolated from soil.</title>
        <authorList>
            <person name="Liu B."/>
        </authorList>
    </citation>
    <scope>NUCLEOTIDE SEQUENCE</scope>
    <source>
        <strain evidence="2">LB-30</strain>
    </source>
</reference>
<dbReference type="Pfam" id="PF11138">
    <property type="entry name" value="DUF2911"/>
    <property type="match status" value="1"/>
</dbReference>
<proteinExistence type="predicted"/>
<name>A0ABT8F4T1_9BACT</name>
<comment type="caution">
    <text evidence="2">The sequence shown here is derived from an EMBL/GenBank/DDBJ whole genome shotgun (WGS) entry which is preliminary data.</text>
</comment>
<keyword evidence="3" id="KW-1185">Reference proteome</keyword>
<accession>A0ABT8F4T1</accession>
<dbReference type="EMBL" id="JAUHJS010000003">
    <property type="protein sequence ID" value="MDN4165451.1"/>
    <property type="molecule type" value="Genomic_DNA"/>
</dbReference>
<protein>
    <submittedName>
        <fullName evidence="2">DUF2911 domain-containing protein</fullName>
    </submittedName>
</protein>
<gene>
    <name evidence="2" type="ORF">QWY31_08055</name>
</gene>
<evidence type="ECO:0000313" key="2">
    <source>
        <dbReference type="EMBL" id="MDN4165451.1"/>
    </source>
</evidence>
<feature type="signal peptide" evidence="1">
    <location>
        <begin position="1"/>
        <end position="18"/>
    </location>
</feature>
<keyword evidence="1" id="KW-0732">Signal</keyword>
<feature type="chain" id="PRO_5047453232" evidence="1">
    <location>
        <begin position="19"/>
        <end position="173"/>
    </location>
</feature>
<evidence type="ECO:0000256" key="1">
    <source>
        <dbReference type="SAM" id="SignalP"/>
    </source>
</evidence>
<sequence>MKKVLFIAFCFIASSVWAQDALQPKPSPTDIAKEMVGETYIKVTYARPHKKGRAIFGELVPYGKVWRTGANEATEITFTKDVVFGGKELAAGTYALFTIPNTSEWTIILNSDLGQWGAYGYKEKNDVLRVNVPVEKADAEYEPFTIKVKKNGKEASLQLMWDTTQVSVPIQTK</sequence>